<dbReference type="EMBL" id="REFR01000015">
    <property type="protein sequence ID" value="RMB01861.1"/>
    <property type="molecule type" value="Genomic_DNA"/>
</dbReference>
<keyword evidence="3 5" id="KW-0346">Stress response</keyword>
<protein>
    <recommendedName>
        <fullName evidence="5">Heat-inducible transcription repressor HrcA</fullName>
    </recommendedName>
</protein>
<dbReference type="InterPro" id="IPR036390">
    <property type="entry name" value="WH_DNA-bd_sf"/>
</dbReference>
<keyword evidence="4 5" id="KW-0804">Transcription</keyword>
<dbReference type="NCBIfam" id="TIGR00331">
    <property type="entry name" value="hrcA"/>
    <property type="match status" value="1"/>
</dbReference>
<dbReference type="Pfam" id="PF01628">
    <property type="entry name" value="HrcA"/>
    <property type="match status" value="1"/>
</dbReference>
<dbReference type="InterPro" id="IPR002571">
    <property type="entry name" value="HrcA"/>
</dbReference>
<dbReference type="Proteomes" id="UP000271227">
    <property type="component" value="Unassembled WGS sequence"/>
</dbReference>
<dbReference type="Gene3D" id="3.30.450.40">
    <property type="match status" value="1"/>
</dbReference>
<keyword evidence="6" id="KW-0175">Coiled coil</keyword>
<dbReference type="InterPro" id="IPR021153">
    <property type="entry name" value="HrcA_C"/>
</dbReference>
<dbReference type="OrthoDB" id="9783139at2"/>
<proteinExistence type="inferred from homology"/>
<evidence type="ECO:0000256" key="6">
    <source>
        <dbReference type="SAM" id="Coils"/>
    </source>
</evidence>
<keyword evidence="1 5" id="KW-0678">Repressor</keyword>
<dbReference type="AlphaFoldDB" id="A0A3M0BW87"/>
<dbReference type="Gene3D" id="1.10.10.10">
    <property type="entry name" value="Winged helix-like DNA-binding domain superfamily/Winged helix DNA-binding domain"/>
    <property type="match status" value="1"/>
</dbReference>
<name>A0A3M0BW87_9PROT</name>
<organism evidence="8 9">
    <name type="scientific">Eilatimonas milleporae</name>
    <dbReference type="NCBI Taxonomy" id="911205"/>
    <lineage>
        <taxon>Bacteria</taxon>
        <taxon>Pseudomonadati</taxon>
        <taxon>Pseudomonadota</taxon>
        <taxon>Alphaproteobacteria</taxon>
        <taxon>Kordiimonadales</taxon>
        <taxon>Kordiimonadaceae</taxon>
        <taxon>Eilatimonas</taxon>
    </lineage>
</organism>
<dbReference type="GO" id="GO:0003677">
    <property type="term" value="F:DNA binding"/>
    <property type="evidence" value="ECO:0007669"/>
    <property type="project" value="InterPro"/>
</dbReference>
<evidence type="ECO:0000256" key="5">
    <source>
        <dbReference type="HAMAP-Rule" id="MF_00081"/>
    </source>
</evidence>
<comment type="caution">
    <text evidence="8">The sequence shown here is derived from an EMBL/GenBank/DDBJ whole genome shotgun (WGS) entry which is preliminary data.</text>
</comment>
<dbReference type="PIRSF" id="PIRSF005485">
    <property type="entry name" value="HrcA"/>
    <property type="match status" value="1"/>
</dbReference>
<keyword evidence="9" id="KW-1185">Reference proteome</keyword>
<dbReference type="PANTHER" id="PTHR34824:SF1">
    <property type="entry name" value="HEAT-INDUCIBLE TRANSCRIPTION REPRESSOR HRCA"/>
    <property type="match status" value="1"/>
</dbReference>
<dbReference type="InterPro" id="IPR023120">
    <property type="entry name" value="WHTH_transcript_rep_HrcA_IDD"/>
</dbReference>
<dbReference type="InterPro" id="IPR036388">
    <property type="entry name" value="WH-like_DNA-bd_sf"/>
</dbReference>
<dbReference type="InParanoid" id="A0A3M0BW87"/>
<accession>A0A3M0BW87</accession>
<evidence type="ECO:0000259" key="7">
    <source>
        <dbReference type="Pfam" id="PF01628"/>
    </source>
</evidence>
<reference evidence="8 9" key="1">
    <citation type="submission" date="2018-10" db="EMBL/GenBank/DDBJ databases">
        <title>Genomic Encyclopedia of Archaeal and Bacterial Type Strains, Phase II (KMG-II): from individual species to whole genera.</title>
        <authorList>
            <person name="Goeker M."/>
        </authorList>
    </citation>
    <scope>NUCLEOTIDE SEQUENCE [LARGE SCALE GENOMIC DNA]</scope>
    <source>
        <strain evidence="8 9">DSM 25217</strain>
    </source>
</reference>
<evidence type="ECO:0000313" key="8">
    <source>
        <dbReference type="EMBL" id="RMB01861.1"/>
    </source>
</evidence>
<gene>
    <name evidence="5" type="primary">hrcA</name>
    <name evidence="8" type="ORF">BXY39_3368</name>
</gene>
<evidence type="ECO:0000256" key="4">
    <source>
        <dbReference type="ARBA" id="ARBA00023163"/>
    </source>
</evidence>
<comment type="similarity">
    <text evidence="5">Belongs to the HrcA family.</text>
</comment>
<dbReference type="SUPFAM" id="SSF46785">
    <property type="entry name" value="Winged helix' DNA-binding domain"/>
    <property type="match status" value="1"/>
</dbReference>
<comment type="function">
    <text evidence="5">Negative regulator of class I heat shock genes (grpE-dnaK-dnaJ and groELS operons). Prevents heat-shock induction of these operons.</text>
</comment>
<evidence type="ECO:0000313" key="9">
    <source>
        <dbReference type="Proteomes" id="UP000271227"/>
    </source>
</evidence>
<evidence type="ECO:0000256" key="2">
    <source>
        <dbReference type="ARBA" id="ARBA00023015"/>
    </source>
</evidence>
<dbReference type="Gene3D" id="3.30.390.60">
    <property type="entry name" value="Heat-inducible transcription repressor hrca homolog, domain 3"/>
    <property type="match status" value="1"/>
</dbReference>
<feature type="coiled-coil region" evidence="6">
    <location>
        <begin position="247"/>
        <end position="274"/>
    </location>
</feature>
<keyword evidence="2 5" id="KW-0805">Transcription regulation</keyword>
<dbReference type="SUPFAM" id="SSF55781">
    <property type="entry name" value="GAF domain-like"/>
    <property type="match status" value="1"/>
</dbReference>
<dbReference type="GO" id="GO:0045892">
    <property type="term" value="P:negative regulation of DNA-templated transcription"/>
    <property type="evidence" value="ECO:0007669"/>
    <property type="project" value="UniProtKB-UniRule"/>
</dbReference>
<feature type="domain" description="Heat-inducible transcription repressor HrcA C-terminal" evidence="7">
    <location>
        <begin position="108"/>
        <end position="331"/>
    </location>
</feature>
<sequence length="345" mass="37363">MSLQALNDRSRQIFRQIVETYLETGEPVGSRTISRADGIHVSPATIRNVMADMEEAGLLEAPHTSAGRVPTDLGMRIFVDGLMQVGNLTTAERASLEARAEESGLTTEDLLAQATRKLSGLSHCASVVLVPKEDDGVRHIEFVPLAPDRALVIIVSENGHVENRLIDLPPGLPATALIQAGNYLNQRLAGRTLTEARAMIEEDLANHKTALDVLAADVVEKGLAVWSGADEDKASLIISGQANLIDDVTASEDLERLRRLFEDLERKRDLVRLLELARQGEGVRLYIGSETNLFSLSGSSLIVSPYMKGANNVVGVIGVIGPTRLNYARIIPMVDYTAQVISGQL</sequence>
<evidence type="ECO:0000256" key="1">
    <source>
        <dbReference type="ARBA" id="ARBA00022491"/>
    </source>
</evidence>
<dbReference type="RefSeq" id="WP_121940013.1">
    <property type="nucleotide sequence ID" value="NZ_REFR01000015.1"/>
</dbReference>
<evidence type="ECO:0000256" key="3">
    <source>
        <dbReference type="ARBA" id="ARBA00023016"/>
    </source>
</evidence>
<dbReference type="InterPro" id="IPR029016">
    <property type="entry name" value="GAF-like_dom_sf"/>
</dbReference>
<dbReference type="PANTHER" id="PTHR34824">
    <property type="entry name" value="HEAT-INDUCIBLE TRANSCRIPTION REPRESSOR HRCA"/>
    <property type="match status" value="1"/>
</dbReference>
<dbReference type="HAMAP" id="MF_00081">
    <property type="entry name" value="HrcA"/>
    <property type="match status" value="1"/>
</dbReference>